<dbReference type="Proteomes" id="UP001295444">
    <property type="component" value="Chromosome 04"/>
</dbReference>
<sequence length="81" mass="9259">IREQLRLLEETNEDLSNRTCRNNIRVRGLPESVSTYLLPDTLTAVFQNLLPKATATDFLMDRAHHTLRALSANLTNPRDNL</sequence>
<keyword evidence="2" id="KW-1185">Reference proteome</keyword>
<name>A0AAD1S2Y8_PELCU</name>
<organism evidence="1 2">
    <name type="scientific">Pelobates cultripes</name>
    <name type="common">Western spadefoot toad</name>
    <dbReference type="NCBI Taxonomy" id="61616"/>
    <lineage>
        <taxon>Eukaryota</taxon>
        <taxon>Metazoa</taxon>
        <taxon>Chordata</taxon>
        <taxon>Craniata</taxon>
        <taxon>Vertebrata</taxon>
        <taxon>Euteleostomi</taxon>
        <taxon>Amphibia</taxon>
        <taxon>Batrachia</taxon>
        <taxon>Anura</taxon>
        <taxon>Pelobatoidea</taxon>
        <taxon>Pelobatidae</taxon>
        <taxon>Pelobates</taxon>
    </lineage>
</organism>
<gene>
    <name evidence="1" type="ORF">PECUL_23A060112</name>
</gene>
<reference evidence="1" key="1">
    <citation type="submission" date="2022-03" db="EMBL/GenBank/DDBJ databases">
        <authorList>
            <person name="Alioto T."/>
            <person name="Alioto T."/>
            <person name="Gomez Garrido J."/>
        </authorList>
    </citation>
    <scope>NUCLEOTIDE SEQUENCE</scope>
</reference>
<proteinExistence type="predicted"/>
<dbReference type="Gene3D" id="3.30.70.1820">
    <property type="entry name" value="L1 transposable element, RRM domain"/>
    <property type="match status" value="1"/>
</dbReference>
<evidence type="ECO:0000313" key="1">
    <source>
        <dbReference type="EMBL" id="CAH2283994.1"/>
    </source>
</evidence>
<accession>A0AAD1S2Y8</accession>
<dbReference type="EMBL" id="OW240915">
    <property type="protein sequence ID" value="CAH2283994.1"/>
    <property type="molecule type" value="Genomic_DNA"/>
</dbReference>
<dbReference type="AlphaFoldDB" id="A0AAD1S2Y8"/>
<feature type="non-terminal residue" evidence="1">
    <location>
        <position position="1"/>
    </location>
</feature>
<evidence type="ECO:0000313" key="2">
    <source>
        <dbReference type="Proteomes" id="UP001295444"/>
    </source>
</evidence>
<feature type="non-terminal residue" evidence="1">
    <location>
        <position position="81"/>
    </location>
</feature>
<protein>
    <submittedName>
        <fullName evidence="1">Uncharacterized protein</fullName>
    </submittedName>
</protein>